<dbReference type="EMBL" id="BMLP01000001">
    <property type="protein sequence ID" value="GGO29095.1"/>
    <property type="molecule type" value="Genomic_DNA"/>
</dbReference>
<dbReference type="PANTHER" id="PTHR43737">
    <property type="entry name" value="BLL7424 PROTEIN"/>
    <property type="match status" value="1"/>
</dbReference>
<dbReference type="Proteomes" id="UP000598196">
    <property type="component" value="Unassembled WGS sequence"/>
</dbReference>
<dbReference type="PANTHER" id="PTHR43737:SF1">
    <property type="entry name" value="DUF1501 DOMAIN-CONTAINING PROTEIN"/>
    <property type="match status" value="1"/>
</dbReference>
<protein>
    <recommendedName>
        <fullName evidence="3">Tat (Twin-arginine translocation) pathway signal sequence</fullName>
    </recommendedName>
</protein>
<sequence>MADMNRRVFLHRGTAALIGCSAAASPWLTTVTLAQGAEVLGDQRLVVVILRGAMDGLDVVRPEGDALYRSYRPNLLGEPGLPLDGFFTLHPRLGGLMPLWQAGELAFVHATSTPYRDKRSHFDGQDILEAGTGLDVLQPEVRDGWLNRMLQTVPGLSSETAYAVGRDALPLLHGAAGVRSWIPDQKLAISAQGRRLLEEVYAQDPLFHAAAMQAMDLAQSQAFEAEIHRQVEADIAMQEQDAGMQAEGQMSDAPARTKRESESEDLAAFAAGRLRGNTRIAAFSLSGWDSHRNQAQVIGGSLQALEQLILRLRQDLGDVWSNTTVLAMTEFGRTARENGNKGTDHGTGGAMLMAGGAIRGGKVHGRWPGLDEAALYDRRDLMPTTDVRSWAAWTMRGLYGLDRSVLEQAVFPGLQMGDNPGLLR</sequence>
<dbReference type="Pfam" id="PF07394">
    <property type="entry name" value="DUF1501"/>
    <property type="match status" value="1"/>
</dbReference>
<reference evidence="1 2" key="1">
    <citation type="journal article" date="2014" name="Int. J. Syst. Evol. Microbiol.">
        <title>Complete genome sequence of Corynebacterium casei LMG S-19264T (=DSM 44701T), isolated from a smear-ripened cheese.</title>
        <authorList>
            <consortium name="US DOE Joint Genome Institute (JGI-PGF)"/>
            <person name="Walter F."/>
            <person name="Albersmeier A."/>
            <person name="Kalinowski J."/>
            <person name="Ruckert C."/>
        </authorList>
    </citation>
    <scope>NUCLEOTIDE SEQUENCE [LARGE SCALE GENOMIC DNA]</scope>
    <source>
        <strain evidence="1 2">CGMCC 1.7029</strain>
    </source>
</reference>
<evidence type="ECO:0008006" key="3">
    <source>
        <dbReference type="Google" id="ProtNLM"/>
    </source>
</evidence>
<gene>
    <name evidence="1" type="ORF">GCM10010991_12600</name>
</gene>
<evidence type="ECO:0000313" key="2">
    <source>
        <dbReference type="Proteomes" id="UP000598196"/>
    </source>
</evidence>
<comment type="caution">
    <text evidence="1">The sequence shown here is derived from an EMBL/GenBank/DDBJ whole genome shotgun (WGS) entry which is preliminary data.</text>
</comment>
<name>A0A918DBQ1_9RHOB</name>
<dbReference type="InterPro" id="IPR010869">
    <property type="entry name" value="DUF1501"/>
</dbReference>
<keyword evidence="2" id="KW-1185">Reference proteome</keyword>
<organism evidence="1 2">
    <name type="scientific">Gemmobacter aquaticus</name>
    <dbReference type="NCBI Taxonomy" id="490185"/>
    <lineage>
        <taxon>Bacteria</taxon>
        <taxon>Pseudomonadati</taxon>
        <taxon>Pseudomonadota</taxon>
        <taxon>Alphaproteobacteria</taxon>
        <taxon>Rhodobacterales</taxon>
        <taxon>Paracoccaceae</taxon>
        <taxon>Gemmobacter</taxon>
    </lineage>
</organism>
<dbReference type="PROSITE" id="PS51318">
    <property type="entry name" value="TAT"/>
    <property type="match status" value="1"/>
</dbReference>
<dbReference type="InterPro" id="IPR006311">
    <property type="entry name" value="TAT_signal"/>
</dbReference>
<accession>A0A918DBQ1</accession>
<proteinExistence type="predicted"/>
<evidence type="ECO:0000313" key="1">
    <source>
        <dbReference type="EMBL" id="GGO29095.1"/>
    </source>
</evidence>
<dbReference type="AlphaFoldDB" id="A0A918DBQ1"/>